<dbReference type="STRING" id="221988.MS0080"/>
<dbReference type="KEGG" id="msu:MS0080"/>
<dbReference type="HOGENOM" id="CLU_086293_4_0_6"/>
<organism evidence="1 2">
    <name type="scientific">Mannheimia succiniciproducens (strain KCTC 0769BP / MBEL55E)</name>
    <dbReference type="NCBI Taxonomy" id="221988"/>
    <lineage>
        <taxon>Bacteria</taxon>
        <taxon>Pseudomonadati</taxon>
        <taxon>Pseudomonadota</taxon>
        <taxon>Gammaproteobacteria</taxon>
        <taxon>Pasteurellales</taxon>
        <taxon>Pasteurellaceae</taxon>
        <taxon>Basfia</taxon>
    </lineage>
</organism>
<dbReference type="InterPro" id="IPR006521">
    <property type="entry name" value="Tail_protein_I"/>
</dbReference>
<protein>
    <submittedName>
        <fullName evidence="1">Uncharacterized protein</fullName>
    </submittedName>
</protein>
<dbReference type="AlphaFoldDB" id="Q65WH3"/>
<sequence>MGNGKMAKLQYPAIIETDKKFTALADLGKRLNSLDKSQIMTSFTYLVPTAFLELLAEKWSVTGYDGWLLAESEDAKRKLIKRAVELHRYKGTPWAIREIIRQLGFGEVEFLEGLFDKRRDGSFVRDGAYFHGDRSKWAHYRVILKTAITNEQAALLRKTLRVFAPARCVLASLDYRTVALQHNGKATRNGQYNRGTA</sequence>
<dbReference type="eggNOG" id="COG4385">
    <property type="taxonomic scope" value="Bacteria"/>
</dbReference>
<evidence type="ECO:0000313" key="2">
    <source>
        <dbReference type="Proteomes" id="UP000000607"/>
    </source>
</evidence>
<keyword evidence="2" id="KW-1185">Reference proteome</keyword>
<dbReference type="Pfam" id="PF09684">
    <property type="entry name" value="Tail_P2_I"/>
    <property type="match status" value="1"/>
</dbReference>
<dbReference type="EMBL" id="AE016827">
    <property type="protein sequence ID" value="AAU36687.1"/>
    <property type="molecule type" value="Genomic_DNA"/>
</dbReference>
<dbReference type="Proteomes" id="UP000000607">
    <property type="component" value="Chromosome"/>
</dbReference>
<evidence type="ECO:0000313" key="1">
    <source>
        <dbReference type="EMBL" id="AAU36687.1"/>
    </source>
</evidence>
<proteinExistence type="predicted"/>
<accession>Q65WH3</accession>
<name>Q65WH3_MANSM</name>
<gene>
    <name evidence="1" type="ordered locus">MS0080</name>
</gene>
<reference evidence="1 2" key="1">
    <citation type="journal article" date="2004" name="Nat. Biotechnol.">
        <title>The genome sequence of the capnophilic rumen bacterium Mannheimia succiniciproducens.</title>
        <authorList>
            <person name="Hong S.H."/>
            <person name="Kim J.S."/>
            <person name="Lee S.Y."/>
            <person name="In Y.H."/>
            <person name="Choi S.S."/>
            <person name="Rih J.-K."/>
            <person name="Kim C.H."/>
            <person name="Jeong H."/>
            <person name="Hur C.G."/>
            <person name="Kim J.J."/>
        </authorList>
    </citation>
    <scope>NUCLEOTIDE SEQUENCE [LARGE SCALE GENOMIC DNA]</scope>
    <source>
        <strain evidence="2">KCTC 0769BP / MBEL55E</strain>
    </source>
</reference>